<sequence length="385" mass="41666">MDPYRNPFAPGAGSRPPELAGRDVVLEHAKVSCGRAVNGRSARSMMLLGLRGTGKTVLLNEVGKIAEDAGLLVSKVESPEDESLARLLYPEMRKVMRSLSTVEAAKQIANRGLKGLRGFASIFKIDIAGVEVGVEPEPGLADSGDLQYDLPDLFNVIGRAAKAAGKGWILLIDEVQYLAESDLRALIVAVHRMSQEGLPIILVGAGLPQVARLAGEAKSYAERLFLYPEVSALDPAAATLAVQKPIVDEGAAIGKTALNEIVVRTKGYPFFIQEWASTAWNLAEGPEITLDDVVRSYSETLALLDAGFFRVRIDRLTRSEVLFVKAMSELGDGPYAMSDIAKAMERTQSSLGPTRANIIAKGMIYSTDHGYLDFTVPLFAEFMRR</sequence>
<accession>A0A383RX58</accession>
<organism evidence="2 3">
    <name type="scientific">Pseudomonas reidholzensis</name>
    <dbReference type="NCBI Taxonomy" id="1785162"/>
    <lineage>
        <taxon>Bacteria</taxon>
        <taxon>Pseudomonadati</taxon>
        <taxon>Pseudomonadota</taxon>
        <taxon>Gammaproteobacteria</taxon>
        <taxon>Pseudomonadales</taxon>
        <taxon>Pseudomonadaceae</taxon>
        <taxon>Pseudomonas</taxon>
    </lineage>
</organism>
<dbReference type="OrthoDB" id="2020141at2"/>
<reference evidence="3" key="1">
    <citation type="submission" date="2018-08" db="EMBL/GenBank/DDBJ databases">
        <authorList>
            <person name="Blom J."/>
        </authorList>
    </citation>
    <scope>NUCLEOTIDE SEQUENCE [LARGE SCALE GENOMIC DNA]</scope>
    <source>
        <strain evidence="3">CCOS 865</strain>
    </source>
</reference>
<dbReference type="RefSeq" id="WP_119143964.1">
    <property type="nucleotide sequence ID" value="NZ_CBCSFL010000012.1"/>
</dbReference>
<dbReference type="PANTHER" id="PTHR34301">
    <property type="entry name" value="DNA-BINDING PROTEIN-RELATED"/>
    <property type="match status" value="1"/>
</dbReference>
<dbReference type="Gene3D" id="3.40.50.300">
    <property type="entry name" value="P-loop containing nucleotide triphosphate hydrolases"/>
    <property type="match status" value="1"/>
</dbReference>
<evidence type="ECO:0000259" key="1">
    <source>
        <dbReference type="Pfam" id="PF13191"/>
    </source>
</evidence>
<keyword evidence="3" id="KW-1185">Reference proteome</keyword>
<dbReference type="AlphaFoldDB" id="A0A383RX58"/>
<protein>
    <submittedName>
        <fullName evidence="2">ATPase AAA</fullName>
    </submittedName>
</protein>
<dbReference type="InterPro" id="IPR041664">
    <property type="entry name" value="AAA_16"/>
</dbReference>
<evidence type="ECO:0000313" key="3">
    <source>
        <dbReference type="Proteomes" id="UP000263595"/>
    </source>
</evidence>
<dbReference type="SUPFAM" id="SSF52540">
    <property type="entry name" value="P-loop containing nucleoside triphosphate hydrolases"/>
    <property type="match status" value="1"/>
</dbReference>
<evidence type="ECO:0000313" key="2">
    <source>
        <dbReference type="EMBL" id="SYX91629.1"/>
    </source>
</evidence>
<name>A0A383RX58_9PSED</name>
<dbReference type="Pfam" id="PF13191">
    <property type="entry name" value="AAA_16"/>
    <property type="match status" value="1"/>
</dbReference>
<dbReference type="InterPro" id="IPR027417">
    <property type="entry name" value="P-loop_NTPase"/>
</dbReference>
<dbReference type="EMBL" id="UNOZ01000030">
    <property type="protein sequence ID" value="SYX91629.1"/>
    <property type="molecule type" value="Genomic_DNA"/>
</dbReference>
<dbReference type="PANTHER" id="PTHR34301:SF8">
    <property type="entry name" value="ATPASE DOMAIN-CONTAINING PROTEIN"/>
    <property type="match status" value="1"/>
</dbReference>
<feature type="domain" description="Orc1-like AAA ATPase" evidence="1">
    <location>
        <begin position="19"/>
        <end position="203"/>
    </location>
</feature>
<proteinExistence type="predicted"/>
<dbReference type="Proteomes" id="UP000263595">
    <property type="component" value="Unassembled WGS sequence"/>
</dbReference>
<gene>
    <name evidence="2" type="ORF">CCOS865_03908</name>
</gene>